<organism evidence="11">
    <name type="scientific">Blastobotrys adeninivorans</name>
    <name type="common">Yeast</name>
    <name type="synonym">Arxula adeninivorans</name>
    <dbReference type="NCBI Taxonomy" id="409370"/>
    <lineage>
        <taxon>Eukaryota</taxon>
        <taxon>Fungi</taxon>
        <taxon>Dikarya</taxon>
        <taxon>Ascomycota</taxon>
        <taxon>Saccharomycotina</taxon>
        <taxon>Dipodascomycetes</taxon>
        <taxon>Dipodascales</taxon>
        <taxon>Trichomonascaceae</taxon>
        <taxon>Blastobotrys</taxon>
    </lineage>
</organism>
<dbReference type="PANTHER" id="PTHR45788:SF3">
    <property type="entry name" value="TRICARBOXYLATE TRANSPORT PROTEIN"/>
    <property type="match status" value="1"/>
</dbReference>
<keyword evidence="3 10" id="KW-0813">Transport</keyword>
<comment type="similarity">
    <text evidence="2 10">Belongs to the mitochondrial carrier (TC 2.A.29) family.</text>
</comment>
<reference evidence="11" key="2">
    <citation type="submission" date="2014-06" db="EMBL/GenBank/DDBJ databases">
        <title>The complete genome of Blastobotrys (Arxula) adeninivorans LS3 - a yeast of biotechnological interest.</title>
        <authorList>
            <person name="Kunze G."/>
            <person name="Gaillardin C."/>
            <person name="Czernicka M."/>
            <person name="Durrens P."/>
            <person name="Martin T."/>
            <person name="Boer E."/>
            <person name="Gabaldon T."/>
            <person name="Cruz J."/>
            <person name="Talla E."/>
            <person name="Marck C."/>
            <person name="Goffeau A."/>
            <person name="Barbe V."/>
            <person name="Baret P."/>
            <person name="Baronian K."/>
            <person name="Beier S."/>
            <person name="Bleykasten C."/>
            <person name="Bode R."/>
            <person name="Casaregola S."/>
            <person name="Despons L."/>
            <person name="Fairhead C."/>
            <person name="Giersberg M."/>
            <person name="Gierski P."/>
            <person name="Hahnel U."/>
            <person name="Hartmann A."/>
            <person name="Jankowska D."/>
            <person name="Jubin C."/>
            <person name="Jung P."/>
            <person name="Lafontaine I."/>
            <person name="Leh-Louis V."/>
            <person name="Lemaire M."/>
            <person name="Marcet-Houben M."/>
            <person name="Mascher M."/>
            <person name="Morel G."/>
            <person name="Richard G.-F."/>
            <person name="Riechen J."/>
            <person name="Sacerdot C."/>
            <person name="Sarkar A."/>
            <person name="Savel G."/>
            <person name="Schacherer J."/>
            <person name="Sherman D."/>
            <person name="Straub M.-L."/>
            <person name="Stein N."/>
            <person name="Thierry A."/>
            <person name="Trautwein-Schult A."/>
            <person name="Westhof E."/>
            <person name="Worch S."/>
            <person name="Dujon B."/>
            <person name="Souciet J.-L."/>
            <person name="Wincker P."/>
            <person name="Scholz U."/>
            <person name="Neuveglise N."/>
        </authorList>
    </citation>
    <scope>NUCLEOTIDE SEQUENCE</scope>
    <source>
        <strain evidence="11">LS3</strain>
    </source>
</reference>
<evidence type="ECO:0000256" key="8">
    <source>
        <dbReference type="ARBA" id="ARBA00023136"/>
    </source>
</evidence>
<accession>A0A060T1S1</accession>
<dbReference type="GO" id="GO:0006843">
    <property type="term" value="P:mitochondrial citrate transmembrane transport"/>
    <property type="evidence" value="ECO:0007669"/>
    <property type="project" value="TreeGrafter"/>
</dbReference>
<sequence>MEKTRQVAVLKPQKKNPTVSLIAGGVAGGVEAAATYPFEYSKTRMQLEIGPQKSRNPFTLMHRIARQEGIAALYKGCPTLILGTTLKASVRFASFDSIKNQLADSNGALSPARGIFAGMVAGAFESVLAVTPTERIKTALIDDAKGPKRINGFFGAVKLIYQDQGARGLLRGLVPTTAKQSATSAVRMGTYNGLIELQQHYGIAKSTVTTFFSGAIAGIVTVYATQPFDTIKTVSQTARASSTVASVQLLIANQGIRGLWNGSTMRLGRLIFSGGIVFSVYEKVSSLLSFQL</sequence>
<dbReference type="PhylomeDB" id="A0A060T1S1"/>
<evidence type="ECO:0000256" key="9">
    <source>
        <dbReference type="PROSITE-ProRule" id="PRU00282"/>
    </source>
</evidence>
<evidence type="ECO:0000256" key="2">
    <source>
        <dbReference type="ARBA" id="ARBA00006375"/>
    </source>
</evidence>
<comment type="subcellular location">
    <subcellularLocation>
        <location evidence="1">Mitochondrion membrane</location>
        <topology evidence="1">Multi-pass membrane protein</topology>
    </subcellularLocation>
</comment>
<keyword evidence="7" id="KW-0496">Mitochondrion</keyword>
<dbReference type="InterPro" id="IPR023395">
    <property type="entry name" value="MCP_dom_sf"/>
</dbReference>
<evidence type="ECO:0000256" key="10">
    <source>
        <dbReference type="RuleBase" id="RU000488"/>
    </source>
</evidence>
<dbReference type="Pfam" id="PF00153">
    <property type="entry name" value="Mito_carr"/>
    <property type="match status" value="3"/>
</dbReference>
<feature type="repeat" description="Solcar" evidence="9">
    <location>
        <begin position="15"/>
        <end position="101"/>
    </location>
</feature>
<reference evidence="11" key="1">
    <citation type="submission" date="2014-02" db="EMBL/GenBank/DDBJ databases">
        <authorList>
            <person name="Genoscope - CEA"/>
        </authorList>
    </citation>
    <scope>NUCLEOTIDE SEQUENCE</scope>
    <source>
        <strain evidence="11">LS3</strain>
    </source>
</reference>
<dbReference type="Gene3D" id="1.50.40.10">
    <property type="entry name" value="Mitochondrial carrier domain"/>
    <property type="match status" value="1"/>
</dbReference>
<evidence type="ECO:0000256" key="5">
    <source>
        <dbReference type="ARBA" id="ARBA00022737"/>
    </source>
</evidence>
<keyword evidence="6" id="KW-1133">Transmembrane helix</keyword>
<dbReference type="GO" id="GO:0031966">
    <property type="term" value="C:mitochondrial membrane"/>
    <property type="evidence" value="ECO:0007669"/>
    <property type="project" value="UniProtKB-SubCell"/>
</dbReference>
<dbReference type="PROSITE" id="PS50920">
    <property type="entry name" value="SOLCAR"/>
    <property type="match status" value="3"/>
</dbReference>
<dbReference type="GO" id="GO:0071913">
    <property type="term" value="F:citrate secondary active transmembrane transporter activity"/>
    <property type="evidence" value="ECO:0007669"/>
    <property type="project" value="TreeGrafter"/>
</dbReference>
<evidence type="ECO:0000256" key="6">
    <source>
        <dbReference type="ARBA" id="ARBA00022989"/>
    </source>
</evidence>
<dbReference type="AlphaFoldDB" id="A0A060T1S1"/>
<keyword evidence="8 9" id="KW-0472">Membrane</keyword>
<evidence type="ECO:0000256" key="3">
    <source>
        <dbReference type="ARBA" id="ARBA00022448"/>
    </source>
</evidence>
<gene>
    <name evidence="11" type="ORF">GNLVRS02_ARAD1C18282g</name>
</gene>
<dbReference type="InterPro" id="IPR018108">
    <property type="entry name" value="MCP_transmembrane"/>
</dbReference>
<feature type="repeat" description="Solcar" evidence="9">
    <location>
        <begin position="109"/>
        <end position="197"/>
    </location>
</feature>
<evidence type="ECO:0000256" key="7">
    <source>
        <dbReference type="ARBA" id="ARBA00023128"/>
    </source>
</evidence>
<protein>
    <submittedName>
        <fullName evidence="11">ARAD1C18282p</fullName>
    </submittedName>
</protein>
<evidence type="ECO:0000313" key="11">
    <source>
        <dbReference type="EMBL" id="CDP34689.1"/>
    </source>
</evidence>
<proteinExistence type="inferred from homology"/>
<keyword evidence="5" id="KW-0677">Repeat</keyword>
<dbReference type="EMBL" id="HG937693">
    <property type="protein sequence ID" value="CDP34689.1"/>
    <property type="molecule type" value="Genomic_DNA"/>
</dbReference>
<dbReference type="PANTHER" id="PTHR45788">
    <property type="entry name" value="SUCCINATE/FUMARATE MITOCHONDRIAL TRANSPORTER-RELATED"/>
    <property type="match status" value="1"/>
</dbReference>
<dbReference type="SUPFAM" id="SSF103506">
    <property type="entry name" value="Mitochondrial carrier"/>
    <property type="match status" value="1"/>
</dbReference>
<name>A0A060T1S1_BLAAD</name>
<evidence type="ECO:0000256" key="1">
    <source>
        <dbReference type="ARBA" id="ARBA00004225"/>
    </source>
</evidence>
<evidence type="ECO:0000256" key="4">
    <source>
        <dbReference type="ARBA" id="ARBA00022692"/>
    </source>
</evidence>
<dbReference type="InterPro" id="IPR049563">
    <property type="entry name" value="TXTP-like"/>
</dbReference>
<feature type="repeat" description="Solcar" evidence="9">
    <location>
        <begin position="205"/>
        <end position="287"/>
    </location>
</feature>
<keyword evidence="4 9" id="KW-0812">Transmembrane</keyword>